<name>A0ABS2SRH2_9BACI</name>
<organism evidence="2 3">
    <name type="scientific">Shouchella xiaoxiensis</name>
    <dbReference type="NCBI Taxonomy" id="766895"/>
    <lineage>
        <taxon>Bacteria</taxon>
        <taxon>Bacillati</taxon>
        <taxon>Bacillota</taxon>
        <taxon>Bacilli</taxon>
        <taxon>Bacillales</taxon>
        <taxon>Bacillaceae</taxon>
        <taxon>Shouchella</taxon>
    </lineage>
</organism>
<accession>A0ABS2SRH2</accession>
<dbReference type="PANTHER" id="PTHR43649">
    <property type="entry name" value="ARABINOSE-BINDING PROTEIN-RELATED"/>
    <property type="match status" value="1"/>
</dbReference>
<evidence type="ECO:0000256" key="1">
    <source>
        <dbReference type="SAM" id="MobiDB-lite"/>
    </source>
</evidence>
<keyword evidence="3" id="KW-1185">Reference proteome</keyword>
<dbReference type="PANTHER" id="PTHR43649:SF32">
    <property type="entry name" value="SUGAR BINDING SECRETED PROTEIN"/>
    <property type="match status" value="1"/>
</dbReference>
<proteinExistence type="predicted"/>
<evidence type="ECO:0000313" key="2">
    <source>
        <dbReference type="EMBL" id="MBM7837114.1"/>
    </source>
</evidence>
<sequence>MKRLLVSASVAMFLLSGCQWIPESSSSKPVVTLWYWNRSLSDDVIQKARDAFPDVEIVAQKIGGGEYKTKLHTALIAGRGPDIVAMNDWAYEYVAYTEEFVNFLDYGAGEVEDEYLDWKWQAVQDPDTGALIALPIDTGPTALYYRADLFAEAGLPTEPDEVHELLQTWEDYIEAGKTLKEKTGVYMFESITKPYLQIISQQADKYFAEDGTYIGDGEAIQYAWDTSVQIHEAGLSARLSEGQEVNAALNGGDVASRVGAVWESQILQDAAPDTAGKWRVTRAPGGDGNNGGSFISVLNSSEHKDEAVEITKWLVSPEAQLDHYLDVNLFPSAIATLESETLREPDPFYQDQVVADVFVESAQNIPPTFYGEFYSTINSIFNDEMMLIDRTNKNPDQAWQDAQKQAERELSRLVPEGGEQ</sequence>
<dbReference type="SUPFAM" id="SSF53850">
    <property type="entry name" value="Periplasmic binding protein-like II"/>
    <property type="match status" value="1"/>
</dbReference>
<dbReference type="InterPro" id="IPR006059">
    <property type="entry name" value="SBP"/>
</dbReference>
<comment type="caution">
    <text evidence="2">The sequence shown here is derived from an EMBL/GenBank/DDBJ whole genome shotgun (WGS) entry which is preliminary data.</text>
</comment>
<dbReference type="InterPro" id="IPR050490">
    <property type="entry name" value="Bact_solute-bd_prot1"/>
</dbReference>
<protein>
    <submittedName>
        <fullName evidence="2">Cellobiose transport system substrate-binding protein</fullName>
    </submittedName>
</protein>
<dbReference type="RefSeq" id="WP_204463936.1">
    <property type="nucleotide sequence ID" value="NZ_JAFBCV010000001.1"/>
</dbReference>
<dbReference type="PROSITE" id="PS51257">
    <property type="entry name" value="PROKAR_LIPOPROTEIN"/>
    <property type="match status" value="1"/>
</dbReference>
<dbReference type="EMBL" id="JAFBCV010000001">
    <property type="protein sequence ID" value="MBM7837114.1"/>
    <property type="molecule type" value="Genomic_DNA"/>
</dbReference>
<dbReference type="Pfam" id="PF01547">
    <property type="entry name" value="SBP_bac_1"/>
    <property type="match status" value="1"/>
</dbReference>
<feature type="region of interest" description="Disordered" evidence="1">
    <location>
        <begin position="399"/>
        <end position="420"/>
    </location>
</feature>
<dbReference type="Proteomes" id="UP001179280">
    <property type="component" value="Unassembled WGS sequence"/>
</dbReference>
<evidence type="ECO:0000313" key="3">
    <source>
        <dbReference type="Proteomes" id="UP001179280"/>
    </source>
</evidence>
<gene>
    <name evidence="2" type="ORF">JOC54_000345</name>
</gene>
<dbReference type="Gene3D" id="3.40.190.10">
    <property type="entry name" value="Periplasmic binding protein-like II"/>
    <property type="match status" value="1"/>
</dbReference>
<reference evidence="2" key="1">
    <citation type="submission" date="2021-01" db="EMBL/GenBank/DDBJ databases">
        <title>Genomic Encyclopedia of Type Strains, Phase IV (KMG-IV): sequencing the most valuable type-strain genomes for metagenomic binning, comparative biology and taxonomic classification.</title>
        <authorList>
            <person name="Goeker M."/>
        </authorList>
    </citation>
    <scope>NUCLEOTIDE SEQUENCE</scope>
    <source>
        <strain evidence="2">DSM 21943</strain>
    </source>
</reference>